<name>A0ABW1DZU7_9ACTN</name>
<protein>
    <submittedName>
        <fullName evidence="1">Uncharacterized protein</fullName>
    </submittedName>
</protein>
<reference evidence="2" key="1">
    <citation type="journal article" date="2019" name="Int. J. Syst. Evol. Microbiol.">
        <title>The Global Catalogue of Microorganisms (GCM) 10K type strain sequencing project: providing services to taxonomists for standard genome sequencing and annotation.</title>
        <authorList>
            <consortium name="The Broad Institute Genomics Platform"/>
            <consortium name="The Broad Institute Genome Sequencing Center for Infectious Disease"/>
            <person name="Wu L."/>
            <person name="Ma J."/>
        </authorList>
    </citation>
    <scope>NUCLEOTIDE SEQUENCE [LARGE SCALE GENOMIC DNA]</scope>
    <source>
        <strain evidence="2">JCM 10411</strain>
    </source>
</reference>
<proteinExistence type="predicted"/>
<sequence length="70" mass="7377">MVVWVPGGPNFVIEISSASNPASAEKLVFARDVGAFPLWVRFGKGGIETIDGVMVLDIRDTVRGVCEAGA</sequence>
<dbReference type="EMBL" id="JBHSOA010000031">
    <property type="protein sequence ID" value="MFC5853183.1"/>
    <property type="molecule type" value="Genomic_DNA"/>
</dbReference>
<evidence type="ECO:0000313" key="1">
    <source>
        <dbReference type="EMBL" id="MFC5853183.1"/>
    </source>
</evidence>
<accession>A0ABW1DZU7</accession>
<dbReference type="Proteomes" id="UP001596180">
    <property type="component" value="Unassembled WGS sequence"/>
</dbReference>
<gene>
    <name evidence="1" type="ORF">ACFPZI_15515</name>
</gene>
<evidence type="ECO:0000313" key="2">
    <source>
        <dbReference type="Proteomes" id="UP001596180"/>
    </source>
</evidence>
<keyword evidence="2" id="KW-1185">Reference proteome</keyword>
<organism evidence="1 2">
    <name type="scientific">Streptomyces chlorus</name>
    <dbReference type="NCBI Taxonomy" id="887452"/>
    <lineage>
        <taxon>Bacteria</taxon>
        <taxon>Bacillati</taxon>
        <taxon>Actinomycetota</taxon>
        <taxon>Actinomycetes</taxon>
        <taxon>Kitasatosporales</taxon>
        <taxon>Streptomycetaceae</taxon>
        <taxon>Streptomyces</taxon>
    </lineage>
</organism>
<comment type="caution">
    <text evidence="1">The sequence shown here is derived from an EMBL/GenBank/DDBJ whole genome shotgun (WGS) entry which is preliminary data.</text>
</comment>
<dbReference type="RefSeq" id="WP_381363445.1">
    <property type="nucleotide sequence ID" value="NZ_JBHSOA010000031.1"/>
</dbReference>